<dbReference type="PANTHER" id="PTHR10730">
    <property type="entry name" value="PROCOLLAGEN-LYSINE,2-OXOGLUTARATE 5-DIOXYGENASE/GLYCOSYLTRANSFERASE 25 FAMILY MEMBER"/>
    <property type="match status" value="1"/>
</dbReference>
<evidence type="ECO:0000256" key="1">
    <source>
        <dbReference type="ARBA" id="ARBA00006721"/>
    </source>
</evidence>
<accession>A0A6G1JI17</accession>
<keyword evidence="2" id="KW-0328">Glycosyltransferase</keyword>
<keyword evidence="3 6" id="KW-0808">Transferase</keyword>
<keyword evidence="7" id="KW-1185">Reference proteome</keyword>
<feature type="compositionally biased region" description="Basic and acidic residues" evidence="4">
    <location>
        <begin position="165"/>
        <end position="185"/>
    </location>
</feature>
<evidence type="ECO:0000256" key="3">
    <source>
        <dbReference type="ARBA" id="ARBA00022679"/>
    </source>
</evidence>
<evidence type="ECO:0000256" key="2">
    <source>
        <dbReference type="ARBA" id="ARBA00022676"/>
    </source>
</evidence>
<dbReference type="Proteomes" id="UP000799291">
    <property type="component" value="Unassembled WGS sequence"/>
</dbReference>
<dbReference type="Pfam" id="PF01755">
    <property type="entry name" value="Glyco_transf_25"/>
    <property type="match status" value="1"/>
</dbReference>
<feature type="region of interest" description="Disordered" evidence="4">
    <location>
        <begin position="165"/>
        <end position="187"/>
    </location>
</feature>
<sequence length="402" mass="44415">MPSQSHGRACLVVAVCLVTLFLILDFQRRNAKGTYAYTSSTKGSSSGIGNQTLGFEKIFVINAPWRTDRKDSISIAASYSGIALEWIKGVDADKIKEKAYPPGNHRDVSHGGLGSWRAHMDAMREIVARNITTALIFEDDADWDFRIREQLQPFSQAAREIPELASKADSHASQHPPASEEKEIDPSNLAKCSSISLPLHSARSLPTTDPYGRDWDVLWLGHCGAELPPPSPFHPNRLTLSNDKTVASPKHLKPMANAPQDPIATLYPPKTRLYHRTSNSTICTLAYAVTQSGARKILYQFGIRGFSKGYDFALSDYCAGIGRDMVKENTGDEEGGIRRPMCVTVQPPLFSHFWPEKGESDIMGTGAGGRELGTRYVRKSVRANIERLVRGNEGVEERWGDD</sequence>
<dbReference type="GO" id="GO:0016740">
    <property type="term" value="F:transferase activity"/>
    <property type="evidence" value="ECO:0007669"/>
    <property type="project" value="UniProtKB-KW"/>
</dbReference>
<evidence type="ECO:0000259" key="5">
    <source>
        <dbReference type="Pfam" id="PF01755"/>
    </source>
</evidence>
<gene>
    <name evidence="6" type="ORF">K458DRAFT_99763</name>
</gene>
<evidence type="ECO:0000313" key="6">
    <source>
        <dbReference type="EMBL" id="KAF2690182.1"/>
    </source>
</evidence>
<protein>
    <submittedName>
        <fullName evidence="6">Glycosyltransferase family 25 protein</fullName>
    </submittedName>
</protein>
<name>A0A6G1JI17_9PLEO</name>
<evidence type="ECO:0000313" key="7">
    <source>
        <dbReference type="Proteomes" id="UP000799291"/>
    </source>
</evidence>
<dbReference type="OrthoDB" id="47375at2759"/>
<dbReference type="PANTHER" id="PTHR10730:SF53">
    <property type="entry name" value="GLYCOSYLTRANSFERASE 25 FAMILY MEMBER"/>
    <property type="match status" value="1"/>
</dbReference>
<evidence type="ECO:0000256" key="4">
    <source>
        <dbReference type="SAM" id="MobiDB-lite"/>
    </source>
</evidence>
<dbReference type="CDD" id="cd06532">
    <property type="entry name" value="Glyco_transf_25"/>
    <property type="match status" value="1"/>
</dbReference>
<comment type="similarity">
    <text evidence="1">Belongs to the glycosyltransferase 25 family.</text>
</comment>
<dbReference type="EMBL" id="MU005571">
    <property type="protein sequence ID" value="KAF2690182.1"/>
    <property type="molecule type" value="Genomic_DNA"/>
</dbReference>
<dbReference type="AlphaFoldDB" id="A0A6G1JI17"/>
<organism evidence="6 7">
    <name type="scientific">Lentithecium fluviatile CBS 122367</name>
    <dbReference type="NCBI Taxonomy" id="1168545"/>
    <lineage>
        <taxon>Eukaryota</taxon>
        <taxon>Fungi</taxon>
        <taxon>Dikarya</taxon>
        <taxon>Ascomycota</taxon>
        <taxon>Pezizomycotina</taxon>
        <taxon>Dothideomycetes</taxon>
        <taxon>Pleosporomycetidae</taxon>
        <taxon>Pleosporales</taxon>
        <taxon>Massarineae</taxon>
        <taxon>Lentitheciaceae</taxon>
        <taxon>Lentithecium</taxon>
    </lineage>
</organism>
<proteinExistence type="inferred from homology"/>
<feature type="domain" description="Glycosyl transferase family 25" evidence="5">
    <location>
        <begin position="56"/>
        <end position="164"/>
    </location>
</feature>
<dbReference type="InterPro" id="IPR050757">
    <property type="entry name" value="Collagen_mod_GT25"/>
</dbReference>
<reference evidence="6" key="1">
    <citation type="journal article" date="2020" name="Stud. Mycol.">
        <title>101 Dothideomycetes genomes: a test case for predicting lifestyles and emergence of pathogens.</title>
        <authorList>
            <person name="Haridas S."/>
            <person name="Albert R."/>
            <person name="Binder M."/>
            <person name="Bloem J."/>
            <person name="Labutti K."/>
            <person name="Salamov A."/>
            <person name="Andreopoulos B."/>
            <person name="Baker S."/>
            <person name="Barry K."/>
            <person name="Bills G."/>
            <person name="Bluhm B."/>
            <person name="Cannon C."/>
            <person name="Castanera R."/>
            <person name="Culley D."/>
            <person name="Daum C."/>
            <person name="Ezra D."/>
            <person name="Gonzalez J."/>
            <person name="Henrissat B."/>
            <person name="Kuo A."/>
            <person name="Liang C."/>
            <person name="Lipzen A."/>
            <person name="Lutzoni F."/>
            <person name="Magnuson J."/>
            <person name="Mondo S."/>
            <person name="Nolan M."/>
            <person name="Ohm R."/>
            <person name="Pangilinan J."/>
            <person name="Park H.-J."/>
            <person name="Ramirez L."/>
            <person name="Alfaro M."/>
            <person name="Sun H."/>
            <person name="Tritt A."/>
            <person name="Yoshinaga Y."/>
            <person name="Zwiers L.-H."/>
            <person name="Turgeon B."/>
            <person name="Goodwin S."/>
            <person name="Spatafora J."/>
            <person name="Crous P."/>
            <person name="Grigoriev I."/>
        </authorList>
    </citation>
    <scope>NUCLEOTIDE SEQUENCE</scope>
    <source>
        <strain evidence="6">CBS 122367</strain>
    </source>
</reference>
<dbReference type="InterPro" id="IPR002654">
    <property type="entry name" value="Glyco_trans_25"/>
</dbReference>